<comment type="similarity">
    <text evidence="2">Belongs to the acyltransferase 3 family.</text>
</comment>
<dbReference type="InterPro" id="IPR002656">
    <property type="entry name" value="Acyl_transf_3_dom"/>
</dbReference>
<keyword evidence="6 7" id="KW-0472">Membrane</keyword>
<evidence type="ECO:0000313" key="10">
    <source>
        <dbReference type="EMBL" id="RRR21076.1"/>
    </source>
</evidence>
<dbReference type="PANTHER" id="PTHR40074:SF4">
    <property type="entry name" value="INNER MEMBRANE PROTEIN YCFT"/>
    <property type="match status" value="1"/>
</dbReference>
<proteinExistence type="inferred from homology"/>
<keyword evidence="3" id="KW-1003">Cell membrane</keyword>
<evidence type="ECO:0000256" key="5">
    <source>
        <dbReference type="ARBA" id="ARBA00022989"/>
    </source>
</evidence>
<sequence>MSGPAAAAPGRIAWLDLARALSIVLVVVYHVAVGARGDLFAGVDTRAARWWVEGNLALVPLRMPLFFAVSGLLAHGAVHRPLAAVARPRYADLLWPYLLWSLLFAVIAWPQYAPGDPAGFLWGEVTGMLVAASPYWFIAVLPVFFALARLGRVHRGALVAVALLAYAAAPAVETAMRAVEASPDLTYGVFQLLDNALWFVLGFTARSWILRRGERGAPWAGTVLAALFCALVATLEVAQPAPALHRVMELAASLSGLAACAALLPLPARWAPLARAGSLIGSRTLVIYLVHPLVISAAVMLWRASHAGEVLGDTVRSTLLVPALSALAIVCALAVDAVLTRWGPHWLLRAPGAPDRAPSDGTARARRASS</sequence>
<keyword evidence="5 7" id="KW-1133">Transmembrane helix</keyword>
<name>A0A345YNQ1_9MICO</name>
<evidence type="ECO:0000256" key="4">
    <source>
        <dbReference type="ARBA" id="ARBA00022692"/>
    </source>
</evidence>
<reference evidence="9 11" key="1">
    <citation type="submission" date="2018-07" db="EMBL/GenBank/DDBJ databases">
        <title>Brachybacterium saurashtrense DSM 23186 genome sequence.</title>
        <authorList>
            <person name="Guo L."/>
        </authorList>
    </citation>
    <scope>NUCLEOTIDE SEQUENCE [LARGE SCALE GENOMIC DNA]</scope>
    <source>
        <strain evidence="9 11">DSM 23186</strain>
    </source>
</reference>
<dbReference type="Proteomes" id="UP000254236">
    <property type="component" value="Chromosome"/>
</dbReference>
<reference evidence="10 12" key="2">
    <citation type="submission" date="2018-08" db="EMBL/GenBank/DDBJ databases">
        <title>Brachybacterium saurashtrense DSM 23186.</title>
        <authorList>
            <person name="Li Y."/>
        </authorList>
    </citation>
    <scope>NUCLEOTIDE SEQUENCE [LARGE SCALE GENOMIC DNA]</scope>
    <source>
        <strain evidence="10 12">DSM 23186</strain>
    </source>
</reference>
<dbReference type="OrthoDB" id="4394033at2"/>
<evidence type="ECO:0000256" key="1">
    <source>
        <dbReference type="ARBA" id="ARBA00004651"/>
    </source>
</evidence>
<evidence type="ECO:0000256" key="7">
    <source>
        <dbReference type="SAM" id="Phobius"/>
    </source>
</evidence>
<keyword evidence="10" id="KW-0808">Transferase</keyword>
<feature type="transmembrane region" description="Helical" evidence="7">
    <location>
        <begin position="285"/>
        <end position="304"/>
    </location>
</feature>
<evidence type="ECO:0000313" key="12">
    <source>
        <dbReference type="Proteomes" id="UP000282185"/>
    </source>
</evidence>
<dbReference type="GO" id="GO:0009246">
    <property type="term" value="P:enterobacterial common antigen biosynthetic process"/>
    <property type="evidence" value="ECO:0007669"/>
    <property type="project" value="TreeGrafter"/>
</dbReference>
<dbReference type="Proteomes" id="UP000282185">
    <property type="component" value="Unassembled WGS sequence"/>
</dbReference>
<feature type="transmembrane region" description="Helical" evidence="7">
    <location>
        <begin position="129"/>
        <end position="150"/>
    </location>
</feature>
<dbReference type="Pfam" id="PF01757">
    <property type="entry name" value="Acyl_transf_3"/>
    <property type="match status" value="1"/>
</dbReference>
<feature type="transmembrane region" description="Helical" evidence="7">
    <location>
        <begin position="12"/>
        <end position="32"/>
    </location>
</feature>
<evidence type="ECO:0000256" key="6">
    <source>
        <dbReference type="ARBA" id="ARBA00023136"/>
    </source>
</evidence>
<feature type="transmembrane region" description="Helical" evidence="7">
    <location>
        <begin position="157"/>
        <end position="179"/>
    </location>
</feature>
<dbReference type="PANTHER" id="PTHR40074">
    <property type="entry name" value="O-ACETYLTRANSFERASE WECH"/>
    <property type="match status" value="1"/>
</dbReference>
<keyword evidence="4 7" id="KW-0812">Transmembrane</keyword>
<keyword evidence="10" id="KW-0012">Acyltransferase</keyword>
<feature type="transmembrane region" description="Helical" evidence="7">
    <location>
        <begin position="185"/>
        <end position="205"/>
    </location>
</feature>
<feature type="domain" description="Acyltransferase 3" evidence="8">
    <location>
        <begin position="12"/>
        <end position="334"/>
    </location>
</feature>
<accession>A0A345YNQ1</accession>
<feature type="transmembrane region" description="Helical" evidence="7">
    <location>
        <begin position="59"/>
        <end position="78"/>
    </location>
</feature>
<evidence type="ECO:0000313" key="9">
    <source>
        <dbReference type="EMBL" id="AXK45553.1"/>
    </source>
</evidence>
<dbReference type="RefSeq" id="WP_115413303.1">
    <property type="nucleotide sequence ID" value="NZ_CP031356.1"/>
</dbReference>
<dbReference type="GO" id="GO:0005886">
    <property type="term" value="C:plasma membrane"/>
    <property type="evidence" value="ECO:0007669"/>
    <property type="project" value="UniProtKB-SubCell"/>
</dbReference>
<organism evidence="10 12">
    <name type="scientific">Brachybacterium saurashtrense</name>
    <dbReference type="NCBI Taxonomy" id="556288"/>
    <lineage>
        <taxon>Bacteria</taxon>
        <taxon>Bacillati</taxon>
        <taxon>Actinomycetota</taxon>
        <taxon>Actinomycetes</taxon>
        <taxon>Micrococcales</taxon>
        <taxon>Dermabacteraceae</taxon>
        <taxon>Brachybacterium</taxon>
    </lineage>
</organism>
<evidence type="ECO:0000256" key="2">
    <source>
        <dbReference type="ARBA" id="ARBA00007400"/>
    </source>
</evidence>
<protein>
    <submittedName>
        <fullName evidence="10">Acyltransferase</fullName>
    </submittedName>
</protein>
<comment type="subcellular location">
    <subcellularLocation>
        <location evidence="1">Cell membrane</location>
        <topology evidence="1">Multi-pass membrane protein</topology>
    </subcellularLocation>
</comment>
<dbReference type="GO" id="GO:0016413">
    <property type="term" value="F:O-acetyltransferase activity"/>
    <property type="evidence" value="ECO:0007669"/>
    <property type="project" value="TreeGrafter"/>
</dbReference>
<evidence type="ECO:0000259" key="8">
    <source>
        <dbReference type="Pfam" id="PF01757"/>
    </source>
</evidence>
<dbReference type="EMBL" id="CP031356">
    <property type="protein sequence ID" value="AXK45553.1"/>
    <property type="molecule type" value="Genomic_DNA"/>
</dbReference>
<feature type="transmembrane region" description="Helical" evidence="7">
    <location>
        <begin position="217"/>
        <end position="235"/>
    </location>
</feature>
<feature type="transmembrane region" description="Helical" evidence="7">
    <location>
        <begin position="319"/>
        <end position="339"/>
    </location>
</feature>
<keyword evidence="11" id="KW-1185">Reference proteome</keyword>
<evidence type="ECO:0000256" key="3">
    <source>
        <dbReference type="ARBA" id="ARBA00022475"/>
    </source>
</evidence>
<feature type="transmembrane region" description="Helical" evidence="7">
    <location>
        <begin position="90"/>
        <end position="109"/>
    </location>
</feature>
<evidence type="ECO:0000313" key="11">
    <source>
        <dbReference type="Proteomes" id="UP000254236"/>
    </source>
</evidence>
<feature type="transmembrane region" description="Helical" evidence="7">
    <location>
        <begin position="247"/>
        <end position="264"/>
    </location>
</feature>
<dbReference type="EMBL" id="QSWH01000010">
    <property type="protein sequence ID" value="RRR21076.1"/>
    <property type="molecule type" value="Genomic_DNA"/>
</dbReference>
<gene>
    <name evidence="9" type="ORF">DWV08_07970</name>
    <name evidence="10" type="ORF">DXU92_15380</name>
</gene>
<dbReference type="AlphaFoldDB" id="A0A345YNQ1"/>
<dbReference type="KEGG" id="bsau:DWV08_07970"/>